<evidence type="ECO:0000313" key="3">
    <source>
        <dbReference type="Proteomes" id="UP001595859"/>
    </source>
</evidence>
<protein>
    <submittedName>
        <fullName evidence="2">SCP2 sterol-binding domain-containing protein</fullName>
    </submittedName>
</protein>
<dbReference type="Proteomes" id="UP001595859">
    <property type="component" value="Unassembled WGS sequence"/>
</dbReference>
<evidence type="ECO:0000259" key="1">
    <source>
        <dbReference type="Pfam" id="PF02036"/>
    </source>
</evidence>
<dbReference type="InterPro" id="IPR003033">
    <property type="entry name" value="SCP2_sterol-bd_dom"/>
</dbReference>
<name>A0ABV9S302_9PSEU</name>
<proteinExistence type="predicted"/>
<dbReference type="RefSeq" id="WP_378056886.1">
    <property type="nucleotide sequence ID" value="NZ_JBHSIS010000006.1"/>
</dbReference>
<dbReference type="InterPro" id="IPR036527">
    <property type="entry name" value="SCP2_sterol-bd_dom_sf"/>
</dbReference>
<reference evidence="3" key="1">
    <citation type="journal article" date="2019" name="Int. J. Syst. Evol. Microbiol.">
        <title>The Global Catalogue of Microorganisms (GCM) 10K type strain sequencing project: providing services to taxonomists for standard genome sequencing and annotation.</title>
        <authorList>
            <consortium name="The Broad Institute Genomics Platform"/>
            <consortium name="The Broad Institute Genome Sequencing Center for Infectious Disease"/>
            <person name="Wu L."/>
            <person name="Ma J."/>
        </authorList>
    </citation>
    <scope>NUCLEOTIDE SEQUENCE [LARGE SCALE GENOMIC DNA]</scope>
    <source>
        <strain evidence="3">ZS-22-S1</strain>
    </source>
</reference>
<dbReference type="Pfam" id="PF02036">
    <property type="entry name" value="SCP2"/>
    <property type="match status" value="1"/>
</dbReference>
<sequence>MRFRRKPADSLVVSGPVVASTVDIDAFARAVDPVRLDEKQFVQLIDVLDMLGRVGTGIELAAMRTDTFVWFVSRASTPQLEHLMAHPHLRVVVFAEIFRRMGEHLDPEKAATLSAVVHWRLTGGAGPGGYDRYETVIDNGTCRSGQSPTADARVTLTLAPTDFVRAVTGSVNVALLFMRGKVKVKGDIAFAAGLINYFDLPRPAQT</sequence>
<dbReference type="EMBL" id="JBHSIS010000006">
    <property type="protein sequence ID" value="MFC4854976.1"/>
    <property type="molecule type" value="Genomic_DNA"/>
</dbReference>
<dbReference type="Gene3D" id="3.30.1050.10">
    <property type="entry name" value="SCP2 sterol-binding domain"/>
    <property type="match status" value="1"/>
</dbReference>
<dbReference type="SUPFAM" id="SSF55718">
    <property type="entry name" value="SCP-like"/>
    <property type="match status" value="1"/>
</dbReference>
<comment type="caution">
    <text evidence="2">The sequence shown here is derived from an EMBL/GenBank/DDBJ whole genome shotgun (WGS) entry which is preliminary data.</text>
</comment>
<gene>
    <name evidence="2" type="ORF">ACFPCV_15835</name>
</gene>
<keyword evidence="3" id="KW-1185">Reference proteome</keyword>
<evidence type="ECO:0000313" key="2">
    <source>
        <dbReference type="EMBL" id="MFC4854976.1"/>
    </source>
</evidence>
<organism evidence="2 3">
    <name type="scientific">Actinophytocola glycyrrhizae</name>
    <dbReference type="NCBI Taxonomy" id="2044873"/>
    <lineage>
        <taxon>Bacteria</taxon>
        <taxon>Bacillati</taxon>
        <taxon>Actinomycetota</taxon>
        <taxon>Actinomycetes</taxon>
        <taxon>Pseudonocardiales</taxon>
        <taxon>Pseudonocardiaceae</taxon>
    </lineage>
</organism>
<feature type="domain" description="SCP2" evidence="1">
    <location>
        <begin position="97"/>
        <end position="198"/>
    </location>
</feature>
<accession>A0ABV9S302</accession>